<organism evidence="1 2">
    <name type="scientific">Mariniradius sediminis</name>
    <dbReference type="NCBI Taxonomy" id="2909237"/>
    <lineage>
        <taxon>Bacteria</taxon>
        <taxon>Pseudomonadati</taxon>
        <taxon>Bacteroidota</taxon>
        <taxon>Cytophagia</taxon>
        <taxon>Cytophagales</taxon>
        <taxon>Cyclobacteriaceae</taxon>
        <taxon>Mariniradius</taxon>
    </lineage>
</organism>
<keyword evidence="2" id="KW-1185">Reference proteome</keyword>
<evidence type="ECO:0000313" key="2">
    <source>
        <dbReference type="Proteomes" id="UP001201449"/>
    </source>
</evidence>
<comment type="caution">
    <text evidence="1">The sequence shown here is derived from an EMBL/GenBank/DDBJ whole genome shotgun (WGS) entry which is preliminary data.</text>
</comment>
<dbReference type="PANTHER" id="PTHR30037:SF4">
    <property type="entry name" value="DNA-3-METHYLADENINE GLYCOSYLASE I"/>
    <property type="match status" value="1"/>
</dbReference>
<dbReference type="InterPro" id="IPR005019">
    <property type="entry name" value="Adenine_glyco"/>
</dbReference>
<proteinExistence type="predicted"/>
<dbReference type="InterPro" id="IPR011257">
    <property type="entry name" value="DNA_glycosylase"/>
</dbReference>
<gene>
    <name evidence="1" type="ORF">L0U89_01070</name>
</gene>
<dbReference type="PANTHER" id="PTHR30037">
    <property type="entry name" value="DNA-3-METHYLADENINE GLYCOSYLASE 1"/>
    <property type="match status" value="1"/>
</dbReference>
<dbReference type="Proteomes" id="UP001201449">
    <property type="component" value="Unassembled WGS sequence"/>
</dbReference>
<dbReference type="RefSeq" id="WP_234860112.1">
    <property type="nucleotide sequence ID" value="NZ_JAKEVZ010000001.1"/>
</dbReference>
<reference evidence="1 2" key="1">
    <citation type="submission" date="2022-01" db="EMBL/GenBank/DDBJ databases">
        <title>Mariniradius saccharolyticus sp. nov., isolated from sediment of a river.</title>
        <authorList>
            <person name="Liu H."/>
        </authorList>
    </citation>
    <scope>NUCLEOTIDE SEQUENCE [LARGE SCALE GENOMIC DNA]</scope>
    <source>
        <strain evidence="1 2">RY-2</strain>
    </source>
</reference>
<dbReference type="Pfam" id="PF03352">
    <property type="entry name" value="Adenine_glyco"/>
    <property type="match status" value="1"/>
</dbReference>
<dbReference type="InterPro" id="IPR052891">
    <property type="entry name" value="DNA-3mA_glycosylase"/>
</dbReference>
<dbReference type="SUPFAM" id="SSF48150">
    <property type="entry name" value="DNA-glycosylase"/>
    <property type="match status" value="1"/>
</dbReference>
<dbReference type="EMBL" id="JAKEVZ010000001">
    <property type="protein sequence ID" value="MCF1749644.1"/>
    <property type="molecule type" value="Genomic_DNA"/>
</dbReference>
<protein>
    <submittedName>
        <fullName evidence="1">DNA-3-methyladenine glycosylase I</fullName>
    </submittedName>
</protein>
<evidence type="ECO:0000313" key="1">
    <source>
        <dbReference type="EMBL" id="MCF1749644.1"/>
    </source>
</evidence>
<accession>A0ABS9BQJ3</accession>
<sequence length="196" mass="22544">MHTHDAFRCPWCRGFEAYVQYHDEEWGVPVWEDGKQFEFLVLESAQAGLSWSTILKKREGYRDAFANFDYKIVADFPEGYVLELLQNPAIIRNGAKIRSAIHNARLFMDVQAKHGSFVNYIWDFVGGQPIQNSWSELSEVPATTPISDRLAKDLKQKGFKFLGSTVMYAHMQATGLVNDHLVGCFRHEQVRQLTQK</sequence>
<name>A0ABS9BQJ3_9BACT</name>
<dbReference type="Gene3D" id="1.10.340.30">
    <property type="entry name" value="Hypothetical protein, domain 2"/>
    <property type="match status" value="1"/>
</dbReference>